<dbReference type="Proteomes" id="UP000003100">
    <property type="component" value="Unassembled WGS sequence"/>
</dbReference>
<dbReference type="EMBL" id="ACBZ01000040">
    <property type="protein sequence ID" value="EEG50152.1"/>
    <property type="molecule type" value="Genomic_DNA"/>
</dbReference>
<proteinExistence type="predicted"/>
<feature type="domain" description="DDH" evidence="1">
    <location>
        <begin position="14"/>
        <end position="153"/>
    </location>
</feature>
<feature type="domain" description="DHHA1" evidence="2">
    <location>
        <begin position="230"/>
        <end position="315"/>
    </location>
</feature>
<evidence type="ECO:0000313" key="4">
    <source>
        <dbReference type="Proteomes" id="UP000003100"/>
    </source>
</evidence>
<dbReference type="PATRIC" id="fig|476272.21.peg.3932"/>
<dbReference type="InterPro" id="IPR038763">
    <property type="entry name" value="DHH_sf"/>
</dbReference>
<dbReference type="HOGENOM" id="CLU_039720_0_0_9"/>
<comment type="caution">
    <text evidence="3">The sequence shown here is derived from an EMBL/GenBank/DDBJ whole genome shotgun (WGS) entry which is preliminary data.</text>
</comment>
<dbReference type="Pfam" id="PF01368">
    <property type="entry name" value="DHH"/>
    <property type="match status" value="1"/>
</dbReference>
<reference evidence="3 4" key="1">
    <citation type="submission" date="2009-01" db="EMBL/GenBank/DDBJ databases">
        <authorList>
            <person name="Fulton L."/>
            <person name="Clifton S."/>
            <person name="Fulton B."/>
            <person name="Xu J."/>
            <person name="Minx P."/>
            <person name="Pepin K.H."/>
            <person name="Johnson M."/>
            <person name="Bhonagiri V."/>
            <person name="Nash W.E."/>
            <person name="Mardis E.R."/>
            <person name="Wilson R.K."/>
        </authorList>
    </citation>
    <scope>NUCLEOTIDE SEQUENCE [LARGE SCALE GENOMIC DNA]</scope>
    <source>
        <strain evidence="4">DSM 10507 / JCM 14656 / S5a33</strain>
    </source>
</reference>
<reference evidence="3 4" key="2">
    <citation type="submission" date="2009-02" db="EMBL/GenBank/DDBJ databases">
        <title>Draft genome sequence of Blautia hydrogenotrophica DSM 10507 (Ruminococcus hydrogenotrophicus DSM 10507).</title>
        <authorList>
            <person name="Sudarsanam P."/>
            <person name="Ley R."/>
            <person name="Guruge J."/>
            <person name="Turnbaugh P.J."/>
            <person name="Mahowald M."/>
            <person name="Liep D."/>
            <person name="Gordon J."/>
        </authorList>
    </citation>
    <scope>NUCLEOTIDE SEQUENCE [LARGE SCALE GENOMIC DNA]</scope>
    <source>
        <strain evidence="4">DSM 10507 / JCM 14656 / S5a33</strain>
    </source>
</reference>
<dbReference type="RefSeq" id="WP_005946532.1">
    <property type="nucleotide sequence ID" value="NZ_CP136423.1"/>
</dbReference>
<dbReference type="Gene3D" id="3.90.1640.10">
    <property type="entry name" value="inorganic pyrophosphatase (n-terminal core)"/>
    <property type="match status" value="1"/>
</dbReference>
<dbReference type="Pfam" id="PF02272">
    <property type="entry name" value="DHHA1"/>
    <property type="match status" value="1"/>
</dbReference>
<accession>C0CJA4</accession>
<evidence type="ECO:0000259" key="1">
    <source>
        <dbReference type="Pfam" id="PF01368"/>
    </source>
</evidence>
<dbReference type="GO" id="GO:0003676">
    <property type="term" value="F:nucleic acid binding"/>
    <property type="evidence" value="ECO:0007669"/>
    <property type="project" value="InterPro"/>
</dbReference>
<keyword evidence="4" id="KW-1185">Reference proteome</keyword>
<dbReference type="PANTHER" id="PTHR47618">
    <property type="entry name" value="BIFUNCTIONAL OLIGORIBONUCLEASE AND PAP PHOSPHATASE NRNA"/>
    <property type="match status" value="1"/>
</dbReference>
<dbReference type="AlphaFoldDB" id="C0CJA4"/>
<dbReference type="InterPro" id="IPR003156">
    <property type="entry name" value="DHHA1_dom"/>
</dbReference>
<organism evidence="3 4">
    <name type="scientific">Blautia hydrogenotrophica (strain DSM 10507 / JCM 14656 / S5a33)</name>
    <name type="common">Ruminococcus hydrogenotrophicus</name>
    <dbReference type="NCBI Taxonomy" id="476272"/>
    <lineage>
        <taxon>Bacteria</taxon>
        <taxon>Bacillati</taxon>
        <taxon>Bacillota</taxon>
        <taxon>Clostridia</taxon>
        <taxon>Lachnospirales</taxon>
        <taxon>Lachnospiraceae</taxon>
        <taxon>Blautia</taxon>
    </lineage>
</organism>
<dbReference type="PANTHER" id="PTHR47618:SF1">
    <property type="entry name" value="BIFUNCTIONAL OLIGORIBONUCLEASE AND PAP PHOSPHATASE NRNA"/>
    <property type="match status" value="1"/>
</dbReference>
<dbReference type="InterPro" id="IPR001667">
    <property type="entry name" value="DDH_dom"/>
</dbReference>
<evidence type="ECO:0000313" key="3">
    <source>
        <dbReference type="EMBL" id="EEG50152.1"/>
    </source>
</evidence>
<dbReference type="GeneID" id="86821403"/>
<sequence length="318" mass="35449">MNRIADILENIKTVGIAGHVRPDGDCVGSCMGLYLYLKEWYPQIEADVYLDRPREVFSYLSGMDEIRTECSGEKEYDLFITLDVSSLDRLALAGTCFEKAKNTLCIDHHVSNPGFAKINHIEGDVGSACEVLYTLLEPEKVTRPIAEALYTGMIHDTGVFQYSSTTPRTMRIAACLMETGLDFKRIIESSFYEKTYVQNQVMGRVLAESILIMDGAFIIGYLKHKDMDFYGITSKDLDGIVSQLRLTKGVAAAMFLYEYASQSFKVSLRSNGNVDVSKIAVYFGGGGHMYAAGFEMQGTLYDVINNVSQHVERQLSGE</sequence>
<dbReference type="eggNOG" id="COG0618">
    <property type="taxonomic scope" value="Bacteria"/>
</dbReference>
<gene>
    <name evidence="3" type="ORF">RUMHYD_00922</name>
</gene>
<name>C0CJA4_BLAHS</name>
<protein>
    <submittedName>
        <fullName evidence="3">Uncharacterized protein</fullName>
    </submittedName>
</protein>
<dbReference type="InterPro" id="IPR051319">
    <property type="entry name" value="Oligoribo/pAp-PDE_c-di-AMP_PDE"/>
</dbReference>
<dbReference type="SUPFAM" id="SSF64182">
    <property type="entry name" value="DHH phosphoesterases"/>
    <property type="match status" value="1"/>
</dbReference>
<evidence type="ECO:0000259" key="2">
    <source>
        <dbReference type="Pfam" id="PF02272"/>
    </source>
</evidence>
<dbReference type="Gene3D" id="3.10.310.30">
    <property type="match status" value="1"/>
</dbReference>